<dbReference type="Gene3D" id="3.90.180.10">
    <property type="entry name" value="Medium-chain alcohol dehydrogenases, catalytic domain"/>
    <property type="match status" value="1"/>
</dbReference>
<dbReference type="VEuPathDB" id="AmoebaDB:FDP41_012340"/>
<dbReference type="PANTHER" id="PTHR43205">
    <property type="entry name" value="PROSTAGLANDIN REDUCTASE"/>
    <property type="match status" value="1"/>
</dbReference>
<evidence type="ECO:0000256" key="1">
    <source>
        <dbReference type="ARBA" id="ARBA00023002"/>
    </source>
</evidence>
<dbReference type="SUPFAM" id="SSF50129">
    <property type="entry name" value="GroES-like"/>
    <property type="match status" value="1"/>
</dbReference>
<proteinExistence type="predicted"/>
<dbReference type="Gene3D" id="3.40.50.720">
    <property type="entry name" value="NAD(P)-binding Rossmann-like Domain"/>
    <property type="match status" value="1"/>
</dbReference>
<gene>
    <name evidence="3" type="ORF">FDP41_012340</name>
</gene>
<dbReference type="OMA" id="MISDYNT"/>
<dbReference type="CDD" id="cd05288">
    <property type="entry name" value="PGDH"/>
    <property type="match status" value="1"/>
</dbReference>
<reference evidence="3 4" key="1">
    <citation type="journal article" date="2019" name="Sci. Rep.">
        <title>Nanopore sequencing improves the draft genome of the human pathogenic amoeba Naegleria fowleri.</title>
        <authorList>
            <person name="Liechti N."/>
            <person name="Schurch N."/>
            <person name="Bruggmann R."/>
            <person name="Wittwer M."/>
        </authorList>
    </citation>
    <scope>NUCLEOTIDE SEQUENCE [LARGE SCALE GENOMIC DNA]</scope>
    <source>
        <strain evidence="3 4">ATCC 30894</strain>
    </source>
</reference>
<keyword evidence="1" id="KW-0560">Oxidoreductase</keyword>
<organism evidence="3 4">
    <name type="scientific">Naegleria fowleri</name>
    <name type="common">Brain eating amoeba</name>
    <dbReference type="NCBI Taxonomy" id="5763"/>
    <lineage>
        <taxon>Eukaryota</taxon>
        <taxon>Discoba</taxon>
        <taxon>Heterolobosea</taxon>
        <taxon>Tetramitia</taxon>
        <taxon>Eutetramitia</taxon>
        <taxon>Vahlkampfiidae</taxon>
        <taxon>Naegleria</taxon>
    </lineage>
</organism>
<dbReference type="Proteomes" id="UP000444721">
    <property type="component" value="Unassembled WGS sequence"/>
</dbReference>
<dbReference type="InterPro" id="IPR036291">
    <property type="entry name" value="NAD(P)-bd_dom_sf"/>
</dbReference>
<comment type="caution">
    <text evidence="3">The sequence shown here is derived from an EMBL/GenBank/DDBJ whole genome shotgun (WGS) entry which is preliminary data.</text>
</comment>
<keyword evidence="4" id="KW-1185">Reference proteome</keyword>
<dbReference type="SMART" id="SM00829">
    <property type="entry name" value="PKS_ER"/>
    <property type="match status" value="1"/>
</dbReference>
<dbReference type="InterPro" id="IPR013149">
    <property type="entry name" value="ADH-like_C"/>
</dbReference>
<evidence type="ECO:0000259" key="2">
    <source>
        <dbReference type="SMART" id="SM00829"/>
    </source>
</evidence>
<dbReference type="PANTHER" id="PTHR43205:SF7">
    <property type="entry name" value="PROSTAGLANDIN REDUCTASE 1"/>
    <property type="match status" value="1"/>
</dbReference>
<dbReference type="InterPro" id="IPR045010">
    <property type="entry name" value="MDR_fam"/>
</dbReference>
<dbReference type="FunFam" id="3.40.50.720:FF:000121">
    <property type="entry name" value="Prostaglandin reductase 2"/>
    <property type="match status" value="1"/>
</dbReference>
<feature type="domain" description="Enoyl reductase (ER)" evidence="2">
    <location>
        <begin position="21"/>
        <end position="378"/>
    </location>
</feature>
<dbReference type="InterPro" id="IPR020843">
    <property type="entry name" value="ER"/>
</dbReference>
<dbReference type="VEuPathDB" id="AmoebaDB:NfTy_039710"/>
<dbReference type="EMBL" id="VFQX01000013">
    <property type="protein sequence ID" value="KAF0981683.1"/>
    <property type="molecule type" value="Genomic_DNA"/>
</dbReference>
<dbReference type="VEuPathDB" id="AmoebaDB:NF0122450"/>
<protein>
    <recommendedName>
        <fullName evidence="2">Enoyl reductase (ER) domain-containing protein</fullName>
    </recommendedName>
</protein>
<dbReference type="Pfam" id="PF16884">
    <property type="entry name" value="ADH_N_2"/>
    <property type="match status" value="1"/>
</dbReference>
<dbReference type="GO" id="GO:0016628">
    <property type="term" value="F:oxidoreductase activity, acting on the CH-CH group of donors, NAD or NADP as acceptor"/>
    <property type="evidence" value="ECO:0007669"/>
    <property type="project" value="InterPro"/>
</dbReference>
<dbReference type="OrthoDB" id="809632at2759"/>
<dbReference type="InterPro" id="IPR011032">
    <property type="entry name" value="GroES-like_sf"/>
</dbReference>
<dbReference type="Pfam" id="PF00107">
    <property type="entry name" value="ADH_zinc_N"/>
    <property type="match status" value="1"/>
</dbReference>
<dbReference type="InterPro" id="IPR041694">
    <property type="entry name" value="ADH_N_2"/>
</dbReference>
<accession>A0A6A5BU90</accession>
<evidence type="ECO:0000313" key="4">
    <source>
        <dbReference type="Proteomes" id="UP000444721"/>
    </source>
</evidence>
<dbReference type="RefSeq" id="XP_044566396.1">
    <property type="nucleotide sequence ID" value="XM_044702850.1"/>
</dbReference>
<evidence type="ECO:0000313" key="3">
    <source>
        <dbReference type="EMBL" id="KAF0981683.1"/>
    </source>
</evidence>
<dbReference type="SUPFAM" id="SSF51735">
    <property type="entry name" value="NAD(P)-binding Rossmann-fold domains"/>
    <property type="match status" value="1"/>
</dbReference>
<sequence length="382" mass="42280">MSSSSSSHHNQRLVFISYPEGLIQESNFTLETIDSPPKPSKPSEVVVRLLHLSVDPYMRMRMNRNVPKGYFAPFSLGEPLNGGVVARVEQVFTDEPSSSSSSTNFQVGDLVLGVLPWILEQVVDTVTTPLRRLDPNAFQDIPKSFFLGALGMPGLTAYFGLLEICQPKAHETVVVSAASGAVGSIVGQIAKHVIGCKRVVGISGQTSPEVIQQLRENGFDEILNYKDYNNNVEQLKQALEKACPEGIDCYFENVGGFVQDVVTLCMNKFGRIAFCGAISSYNNNLPSGESTNTTTSELEQKYGLGLRLTSIHVVRELRTQGFLVNSYSKQFGEATQKLVQWYREGQLKVFETKEKGMHRIPHAMQRLFTGEKTGKVVVDLEY</sequence>
<dbReference type="GeneID" id="68119555"/>
<name>A0A6A5BU90_NAEFO</name>
<dbReference type="AlphaFoldDB" id="A0A6A5BU90"/>